<dbReference type="EMBL" id="WMBA01000103">
    <property type="protein sequence ID" value="MTD59420.1"/>
    <property type="molecule type" value="Genomic_DNA"/>
</dbReference>
<accession>A0A6N7ZCD7</accession>
<dbReference type="Proteomes" id="UP000440096">
    <property type="component" value="Unassembled WGS sequence"/>
</dbReference>
<sequence length="81" mass="9669">MNAALFRTSEKPETVDANPSSAPILTKEITQMLMYEELARARIQDLRREIRAQQERGHHRAARRWDRMAYWAARRARHHRS</sequence>
<gene>
    <name evidence="2" type="ORF">GKO32_36370</name>
</gene>
<dbReference type="OrthoDB" id="3638667at2"/>
<evidence type="ECO:0000313" key="3">
    <source>
        <dbReference type="Proteomes" id="UP000440096"/>
    </source>
</evidence>
<name>A0A6N7ZCD7_9PSEU</name>
<dbReference type="AlphaFoldDB" id="A0A6N7ZCD7"/>
<keyword evidence="3" id="KW-1185">Reference proteome</keyword>
<proteinExistence type="predicted"/>
<comment type="caution">
    <text evidence="2">The sequence shown here is derived from an EMBL/GenBank/DDBJ whole genome shotgun (WGS) entry which is preliminary data.</text>
</comment>
<organism evidence="2 3">
    <name type="scientific">Amycolatopsis pithecellobii</name>
    <dbReference type="NCBI Taxonomy" id="664692"/>
    <lineage>
        <taxon>Bacteria</taxon>
        <taxon>Bacillati</taxon>
        <taxon>Actinomycetota</taxon>
        <taxon>Actinomycetes</taxon>
        <taxon>Pseudonocardiales</taxon>
        <taxon>Pseudonocardiaceae</taxon>
        <taxon>Amycolatopsis</taxon>
    </lineage>
</organism>
<dbReference type="RefSeq" id="WP_154761458.1">
    <property type="nucleotide sequence ID" value="NZ_WMBA01000103.1"/>
</dbReference>
<protein>
    <submittedName>
        <fullName evidence="2">Uncharacterized protein</fullName>
    </submittedName>
</protein>
<evidence type="ECO:0000313" key="2">
    <source>
        <dbReference type="EMBL" id="MTD59420.1"/>
    </source>
</evidence>
<evidence type="ECO:0000256" key="1">
    <source>
        <dbReference type="SAM" id="MobiDB-lite"/>
    </source>
</evidence>
<feature type="region of interest" description="Disordered" evidence="1">
    <location>
        <begin position="1"/>
        <end position="20"/>
    </location>
</feature>
<reference evidence="2 3" key="1">
    <citation type="submission" date="2019-11" db="EMBL/GenBank/DDBJ databases">
        <title>Draft genome of Amycolatopsis RM579.</title>
        <authorList>
            <person name="Duangmal K."/>
            <person name="Mingma R."/>
        </authorList>
    </citation>
    <scope>NUCLEOTIDE SEQUENCE [LARGE SCALE GENOMIC DNA]</scope>
    <source>
        <strain evidence="2 3">RM579</strain>
    </source>
</reference>